<dbReference type="PANTHER" id="PTHR35564">
    <property type="match status" value="1"/>
</dbReference>
<dbReference type="OrthoDB" id="1523296at2"/>
<dbReference type="EMBL" id="NOIG01000006">
    <property type="protein sequence ID" value="OYD50403.1"/>
    <property type="molecule type" value="Genomic_DNA"/>
</dbReference>
<dbReference type="InterPro" id="IPR010732">
    <property type="entry name" value="T6SS_TssG-like"/>
</dbReference>
<dbReference type="Pfam" id="PF06996">
    <property type="entry name" value="T6SS_TssG"/>
    <property type="match status" value="1"/>
</dbReference>
<proteinExistence type="predicted"/>
<dbReference type="AlphaFoldDB" id="A0A235ENQ6"/>
<feature type="region of interest" description="Disordered" evidence="1">
    <location>
        <begin position="1"/>
        <end position="26"/>
    </location>
</feature>
<organism evidence="2 3">
    <name type="scientific">Acidovorax kalamii</name>
    <dbReference type="NCBI Taxonomy" id="2004485"/>
    <lineage>
        <taxon>Bacteria</taxon>
        <taxon>Pseudomonadati</taxon>
        <taxon>Pseudomonadota</taxon>
        <taxon>Betaproteobacteria</taxon>
        <taxon>Burkholderiales</taxon>
        <taxon>Comamonadaceae</taxon>
        <taxon>Acidovorax</taxon>
    </lineage>
</organism>
<gene>
    <name evidence="2" type="ORF">CBY09_10120</name>
</gene>
<name>A0A235ENQ6_9BURK</name>
<dbReference type="Proteomes" id="UP000215441">
    <property type="component" value="Unassembled WGS sequence"/>
</dbReference>
<reference evidence="2 3" key="1">
    <citation type="submission" date="2017-07" db="EMBL/GenBank/DDBJ databases">
        <title>Acidovorax KNDSW TSA 6 genome sequence and assembly.</title>
        <authorList>
            <person name="Mayilraj S."/>
        </authorList>
    </citation>
    <scope>NUCLEOTIDE SEQUENCE [LARGE SCALE GENOMIC DNA]</scope>
    <source>
        <strain evidence="2 3">KNDSW-TSA6</strain>
    </source>
</reference>
<keyword evidence="3" id="KW-1185">Reference proteome</keyword>
<evidence type="ECO:0000313" key="2">
    <source>
        <dbReference type="EMBL" id="OYD50403.1"/>
    </source>
</evidence>
<protein>
    <submittedName>
        <fullName evidence="2">Type VI secretion protein</fullName>
    </submittedName>
</protein>
<feature type="compositionally biased region" description="Basic and acidic residues" evidence="1">
    <location>
        <begin position="1"/>
        <end position="11"/>
    </location>
</feature>
<dbReference type="NCBIfam" id="TIGR03347">
    <property type="entry name" value="VI_chp_1"/>
    <property type="match status" value="1"/>
</dbReference>
<accession>A0A235ENQ6</accession>
<evidence type="ECO:0000313" key="3">
    <source>
        <dbReference type="Proteomes" id="UP000215441"/>
    </source>
</evidence>
<dbReference type="PANTHER" id="PTHR35564:SF4">
    <property type="entry name" value="CYTOPLASMIC PROTEIN"/>
    <property type="match status" value="1"/>
</dbReference>
<sequence length="377" mass="42848">MGRAARPEAQHMSRMAPPTLPQAGQRTGEPVLWRRLRHDPHAFDLFFTLRWLQAHHPEQPRLGRAARPQAEPIRLGQDPSLAFAPATIAELLPPTAGQPERLTVWNFGLYGPNGPMPTHLTEYVRERQRQYDDPTLARFSDIFHHRLLLLFFRAWADAQPTVSLDRPGDSMFSRHLASLIGIGEPSARQRDAVQDHAKLHMAGHMTRSTRNPEGLQRAIGSYFGVPVVMQEYCLHFLALEPSQQTRLSRHPCNSQLGVDTVVGSRVPDAQSKFRLRIGPMTLAQYERFLPDQPDFRALVDWVRNYLGIEYAWDFELVLQREEVPGTRLGGGTRLGWTSWMLDGPAPRDADDLRLDPESWLQSRGHRVIARTVPAATR</sequence>
<evidence type="ECO:0000256" key="1">
    <source>
        <dbReference type="SAM" id="MobiDB-lite"/>
    </source>
</evidence>
<comment type="caution">
    <text evidence="2">The sequence shown here is derived from an EMBL/GenBank/DDBJ whole genome shotgun (WGS) entry which is preliminary data.</text>
</comment>